<comment type="caution">
    <text evidence="1">The sequence shown here is derived from an EMBL/GenBank/DDBJ whole genome shotgun (WGS) entry which is preliminary data.</text>
</comment>
<reference evidence="1 2" key="1">
    <citation type="submission" date="2020-08" db="EMBL/GenBank/DDBJ databases">
        <title>Genomic Encyclopedia of Type Strains, Phase III (KMG-III): the genomes of soil and plant-associated and newly described type strains.</title>
        <authorList>
            <person name="Whitman W."/>
        </authorList>
    </citation>
    <scope>NUCLEOTIDE SEQUENCE [LARGE SCALE GENOMIC DNA]</scope>
    <source>
        <strain evidence="1 2">CECT 8960</strain>
    </source>
</reference>
<dbReference type="Proteomes" id="UP000520767">
    <property type="component" value="Unassembled WGS sequence"/>
</dbReference>
<dbReference type="AlphaFoldDB" id="A0A7W7QDU5"/>
<name>A0A7W7QDU5_9PSEU</name>
<sequence length="274" mass="29053">MMPRIEVAERPGVGLDGAVRPSEDVVAVLPNAVVLLDGATTLDPDLPTGGWYASRLAGELAGRLVGYPDADLADLLAAAIKALARDNGLIPGESPSSTVALLRWNDHLVEGLVLADSPIVAFTADGPSPLVDARLAAMPRGAGYRDRLASGAGYGDDHLVALREAATSMSRRRNTEDGFWVAEADPDAAHYAERATWPRAALTQVLMASDGVSCGVDTYRVFPDWTAVRDLAAADGPEAVLDRVRAAELDDPRGTRWPRAKPHDDQALVIVDFT</sequence>
<proteinExistence type="predicted"/>
<evidence type="ECO:0000313" key="1">
    <source>
        <dbReference type="EMBL" id="MBB4911767.1"/>
    </source>
</evidence>
<evidence type="ECO:0000313" key="2">
    <source>
        <dbReference type="Proteomes" id="UP000520767"/>
    </source>
</evidence>
<protein>
    <recommendedName>
        <fullName evidence="3">Protein phosphatase 2C-like protein</fullName>
    </recommendedName>
</protein>
<dbReference type="EMBL" id="JACHJQ010000011">
    <property type="protein sequence ID" value="MBB4911767.1"/>
    <property type="molecule type" value="Genomic_DNA"/>
</dbReference>
<accession>A0A7W7QDU5</accession>
<organism evidence="1 2">
    <name type="scientific">Actinophytocola algeriensis</name>
    <dbReference type="NCBI Taxonomy" id="1768010"/>
    <lineage>
        <taxon>Bacteria</taxon>
        <taxon>Bacillati</taxon>
        <taxon>Actinomycetota</taxon>
        <taxon>Actinomycetes</taxon>
        <taxon>Pseudonocardiales</taxon>
        <taxon>Pseudonocardiaceae</taxon>
    </lineage>
</organism>
<gene>
    <name evidence="1" type="ORF">FHR82_008038</name>
</gene>
<evidence type="ECO:0008006" key="3">
    <source>
        <dbReference type="Google" id="ProtNLM"/>
    </source>
</evidence>
<keyword evidence="2" id="KW-1185">Reference proteome</keyword>